<evidence type="ECO:0000313" key="4">
    <source>
        <dbReference type="EMBL" id="GMK43746.1"/>
    </source>
</evidence>
<protein>
    <submittedName>
        <fullName evidence="4">TetR family regulatory protein</fullName>
    </submittedName>
</protein>
<feature type="domain" description="HTH tetR-type" evidence="3">
    <location>
        <begin position="5"/>
        <end position="65"/>
    </location>
</feature>
<dbReference type="Pfam" id="PF00440">
    <property type="entry name" value="TetR_N"/>
    <property type="match status" value="1"/>
</dbReference>
<dbReference type="Pfam" id="PF17926">
    <property type="entry name" value="TetR_C_21"/>
    <property type="match status" value="1"/>
</dbReference>
<organism evidence="4 5">
    <name type="scientific">Paenibacillus glycanilyticus</name>
    <dbReference type="NCBI Taxonomy" id="126569"/>
    <lineage>
        <taxon>Bacteria</taxon>
        <taxon>Bacillati</taxon>
        <taxon>Bacillota</taxon>
        <taxon>Bacilli</taxon>
        <taxon>Bacillales</taxon>
        <taxon>Paenibacillaceae</taxon>
        <taxon>Paenibacillus</taxon>
    </lineage>
</organism>
<dbReference type="PANTHER" id="PTHR30328">
    <property type="entry name" value="TRANSCRIPTIONAL REPRESSOR"/>
    <property type="match status" value="1"/>
</dbReference>
<dbReference type="InterPro" id="IPR001647">
    <property type="entry name" value="HTH_TetR"/>
</dbReference>
<gene>
    <name evidence="4" type="ORF">PghCCS26_08730</name>
</gene>
<name>A0ABQ6NF92_9BACL</name>
<comment type="caution">
    <text evidence="4">The sequence shown here is derived from an EMBL/GenBank/DDBJ whole genome shotgun (WGS) entry which is preliminary data.</text>
</comment>
<dbReference type="EMBL" id="BTCL01000002">
    <property type="protein sequence ID" value="GMK43746.1"/>
    <property type="molecule type" value="Genomic_DNA"/>
</dbReference>
<dbReference type="Gene3D" id="1.10.357.10">
    <property type="entry name" value="Tetracycline Repressor, domain 2"/>
    <property type="match status" value="1"/>
</dbReference>
<proteinExistence type="predicted"/>
<dbReference type="PROSITE" id="PS50977">
    <property type="entry name" value="HTH_TETR_2"/>
    <property type="match status" value="1"/>
</dbReference>
<dbReference type="SUPFAM" id="SSF46689">
    <property type="entry name" value="Homeodomain-like"/>
    <property type="match status" value="1"/>
</dbReference>
<dbReference type="Proteomes" id="UP001285921">
    <property type="component" value="Unassembled WGS sequence"/>
</dbReference>
<evidence type="ECO:0000313" key="5">
    <source>
        <dbReference type="Proteomes" id="UP001285921"/>
    </source>
</evidence>
<evidence type="ECO:0000256" key="2">
    <source>
        <dbReference type="PROSITE-ProRule" id="PRU00335"/>
    </source>
</evidence>
<keyword evidence="1 2" id="KW-0238">DNA-binding</keyword>
<keyword evidence="5" id="KW-1185">Reference proteome</keyword>
<dbReference type="InterPro" id="IPR050109">
    <property type="entry name" value="HTH-type_TetR-like_transc_reg"/>
</dbReference>
<accession>A0ABQ6NF92</accession>
<dbReference type="SUPFAM" id="SSF48498">
    <property type="entry name" value="Tetracyclin repressor-like, C-terminal domain"/>
    <property type="match status" value="1"/>
</dbReference>
<evidence type="ECO:0000259" key="3">
    <source>
        <dbReference type="PROSITE" id="PS50977"/>
    </source>
</evidence>
<feature type="DNA-binding region" description="H-T-H motif" evidence="2">
    <location>
        <begin position="28"/>
        <end position="47"/>
    </location>
</feature>
<sequence>MRNAEATRERILEAAMDEFSTFGIAGARVDRIAKTAGCNKNLIYIYFENKETLFTTVLQKHLDQAFEGIPFSLDDISGFAVNVFNFAMANPKIMRLLMWFTLEQNTINSLPVRDVAHEQKIDKISEAQASGKISSTLPPAFLLTSIMTIATSWAATNPFGPGLNPEAAKNHDTLRESVVKAVELLLQAK</sequence>
<dbReference type="InterPro" id="IPR009057">
    <property type="entry name" value="Homeodomain-like_sf"/>
</dbReference>
<reference evidence="4 5" key="1">
    <citation type="submission" date="2023-05" db="EMBL/GenBank/DDBJ databases">
        <title>Draft genome of Paenibacillus sp. CCS26.</title>
        <authorList>
            <person name="Akita H."/>
            <person name="Shinto Y."/>
            <person name="Kimura Z."/>
        </authorList>
    </citation>
    <scope>NUCLEOTIDE SEQUENCE [LARGE SCALE GENOMIC DNA]</scope>
    <source>
        <strain evidence="4 5">CCS26</strain>
    </source>
</reference>
<dbReference type="InterPro" id="IPR036271">
    <property type="entry name" value="Tet_transcr_reg_TetR-rel_C_sf"/>
</dbReference>
<dbReference type="RefSeq" id="WP_317978951.1">
    <property type="nucleotide sequence ID" value="NZ_BTCL01000002.1"/>
</dbReference>
<evidence type="ECO:0000256" key="1">
    <source>
        <dbReference type="ARBA" id="ARBA00023125"/>
    </source>
</evidence>
<dbReference type="PRINTS" id="PR00455">
    <property type="entry name" value="HTHTETR"/>
</dbReference>
<dbReference type="InterPro" id="IPR041467">
    <property type="entry name" value="Sco4008_C"/>
</dbReference>
<dbReference type="PANTHER" id="PTHR30328:SF54">
    <property type="entry name" value="HTH-TYPE TRANSCRIPTIONAL REPRESSOR SCO4008"/>
    <property type="match status" value="1"/>
</dbReference>